<evidence type="ECO:0000313" key="2">
    <source>
        <dbReference type="EMBL" id="KAF0928452.1"/>
    </source>
</evidence>
<organism evidence="2 3">
    <name type="scientific">Oryza meyeriana var. granulata</name>
    <dbReference type="NCBI Taxonomy" id="110450"/>
    <lineage>
        <taxon>Eukaryota</taxon>
        <taxon>Viridiplantae</taxon>
        <taxon>Streptophyta</taxon>
        <taxon>Embryophyta</taxon>
        <taxon>Tracheophyta</taxon>
        <taxon>Spermatophyta</taxon>
        <taxon>Magnoliopsida</taxon>
        <taxon>Liliopsida</taxon>
        <taxon>Poales</taxon>
        <taxon>Poaceae</taxon>
        <taxon>BOP clade</taxon>
        <taxon>Oryzoideae</taxon>
        <taxon>Oryzeae</taxon>
        <taxon>Oryzinae</taxon>
        <taxon>Oryza</taxon>
        <taxon>Oryza meyeriana</taxon>
    </lineage>
</organism>
<reference evidence="2 3" key="1">
    <citation type="submission" date="2019-11" db="EMBL/GenBank/DDBJ databases">
        <title>Whole genome sequence of Oryza granulata.</title>
        <authorList>
            <person name="Li W."/>
        </authorList>
    </citation>
    <scope>NUCLEOTIDE SEQUENCE [LARGE SCALE GENOMIC DNA]</scope>
    <source>
        <strain evidence="3">cv. Menghai</strain>
        <tissue evidence="2">Leaf</tissue>
    </source>
</reference>
<gene>
    <name evidence="2" type="ORF">E2562_004099</name>
</gene>
<comment type="caution">
    <text evidence="2">The sequence shown here is derived from an EMBL/GenBank/DDBJ whole genome shotgun (WGS) entry which is preliminary data.</text>
</comment>
<feature type="region of interest" description="Disordered" evidence="1">
    <location>
        <begin position="25"/>
        <end position="49"/>
    </location>
</feature>
<accession>A0A6G1EV60</accession>
<dbReference type="EMBL" id="SPHZ02000002">
    <property type="protein sequence ID" value="KAF0928452.1"/>
    <property type="molecule type" value="Genomic_DNA"/>
</dbReference>
<evidence type="ECO:0000313" key="3">
    <source>
        <dbReference type="Proteomes" id="UP000479710"/>
    </source>
</evidence>
<protein>
    <submittedName>
        <fullName evidence="2">Uncharacterized protein</fullName>
    </submittedName>
</protein>
<sequence>MPRNENGASKSIGGCSPIHIILTEGGVKDPTGAHRRGISIDGGDPEQGRGCWRQVQVGQGEMGLESIGIEAVLGFGRQRTAHRASSVALDQ</sequence>
<proteinExistence type="predicted"/>
<name>A0A6G1EV60_9ORYZ</name>
<keyword evidence="3" id="KW-1185">Reference proteome</keyword>
<dbReference type="Proteomes" id="UP000479710">
    <property type="component" value="Unassembled WGS sequence"/>
</dbReference>
<dbReference type="AlphaFoldDB" id="A0A6G1EV60"/>
<evidence type="ECO:0000256" key="1">
    <source>
        <dbReference type="SAM" id="MobiDB-lite"/>
    </source>
</evidence>